<name>A0A2W5N6G3_9BACT</name>
<reference evidence="2 3" key="1">
    <citation type="submission" date="2017-08" db="EMBL/GenBank/DDBJ databases">
        <title>Infants hospitalized years apart are colonized by the same room-sourced microbial strains.</title>
        <authorList>
            <person name="Brooks B."/>
            <person name="Olm M.R."/>
            <person name="Firek B.A."/>
            <person name="Baker R."/>
            <person name="Thomas B.C."/>
            <person name="Morowitz M.J."/>
            <person name="Banfield J.F."/>
        </authorList>
    </citation>
    <scope>NUCLEOTIDE SEQUENCE [LARGE SCALE GENOMIC DNA]</scope>
    <source>
        <strain evidence="2">S2_005_002_R2_29</strain>
    </source>
</reference>
<gene>
    <name evidence="2" type="ORF">DI551_05365</name>
</gene>
<evidence type="ECO:0000313" key="2">
    <source>
        <dbReference type="EMBL" id="PZQ46345.1"/>
    </source>
</evidence>
<comment type="caution">
    <text evidence="2">The sequence shown here is derived from an EMBL/GenBank/DDBJ whole genome shotgun (WGS) entry which is preliminary data.</text>
</comment>
<accession>A0A2W5N6G3</accession>
<feature type="compositionally biased region" description="Polar residues" evidence="1">
    <location>
        <begin position="15"/>
        <end position="28"/>
    </location>
</feature>
<organism evidence="2 3">
    <name type="scientific">Micavibrio aeruginosavorus</name>
    <dbReference type="NCBI Taxonomy" id="349221"/>
    <lineage>
        <taxon>Bacteria</taxon>
        <taxon>Pseudomonadati</taxon>
        <taxon>Bdellovibrionota</taxon>
        <taxon>Bdellovibrionia</taxon>
        <taxon>Bdellovibrionales</taxon>
        <taxon>Pseudobdellovibrionaceae</taxon>
        <taxon>Micavibrio</taxon>
    </lineage>
</organism>
<evidence type="ECO:0000256" key="1">
    <source>
        <dbReference type="SAM" id="MobiDB-lite"/>
    </source>
</evidence>
<protein>
    <submittedName>
        <fullName evidence="2">Entry exclusion 1 domain-containing protein</fullName>
    </submittedName>
</protein>
<dbReference type="AlphaFoldDB" id="A0A2W5N6G3"/>
<dbReference type="Proteomes" id="UP000249417">
    <property type="component" value="Unassembled WGS sequence"/>
</dbReference>
<sequence length="193" mass="21862">MAKVGAQRAAELTGRSKSTVQRSMNSGKLSFEIDGNGRRLIDVSELDRVFGLLPQGSAPASQSEGNSPQAELQNAANLLEIERLKMRVRALEDQLEMTREQLEDMRGQRDLWQKQSQQILITSQYSQKQAEELKEELRMREERARMAKQKVLEDRMKRMQGQNENVQAAGADQPSSGMNFQGIWKKIRGDKAA</sequence>
<dbReference type="EMBL" id="QFQB01000028">
    <property type="protein sequence ID" value="PZQ46345.1"/>
    <property type="molecule type" value="Genomic_DNA"/>
</dbReference>
<evidence type="ECO:0000313" key="3">
    <source>
        <dbReference type="Proteomes" id="UP000249417"/>
    </source>
</evidence>
<feature type="region of interest" description="Disordered" evidence="1">
    <location>
        <begin position="1"/>
        <end position="28"/>
    </location>
</feature>
<proteinExistence type="predicted"/>
<feature type="region of interest" description="Disordered" evidence="1">
    <location>
        <begin position="162"/>
        <end position="193"/>
    </location>
</feature>